<feature type="compositionally biased region" description="Low complexity" evidence="1">
    <location>
        <begin position="15"/>
        <end position="24"/>
    </location>
</feature>
<gene>
    <name evidence="2" type="ORF">B0H66DRAFT_599886</name>
</gene>
<name>A0AAE0MC94_9PEZI</name>
<dbReference type="EMBL" id="JAUEDM010000002">
    <property type="protein sequence ID" value="KAK3325744.1"/>
    <property type="molecule type" value="Genomic_DNA"/>
</dbReference>
<feature type="compositionally biased region" description="Basic and acidic residues" evidence="1">
    <location>
        <begin position="226"/>
        <end position="236"/>
    </location>
</feature>
<keyword evidence="3" id="KW-1185">Reference proteome</keyword>
<feature type="compositionally biased region" description="Polar residues" evidence="1">
    <location>
        <begin position="242"/>
        <end position="252"/>
    </location>
</feature>
<dbReference type="Proteomes" id="UP001283341">
    <property type="component" value="Unassembled WGS sequence"/>
</dbReference>
<proteinExistence type="predicted"/>
<evidence type="ECO:0000313" key="2">
    <source>
        <dbReference type="EMBL" id="KAK3325744.1"/>
    </source>
</evidence>
<sequence>MASPEQSPPPPSQPGPGSSNSKSNTASYLMSATTPEGDLKWSGTPPLVHNMALAAAVLGPIALVLPGKTRARFSLQNTICTGGSFWAINQLAFDYSGKSIMQRSSERWGAMLRSVASADALPSKAEQNRRLMEAERAKMRREELGLPPTAVLEDYEYEEDGTKKKAKKERGFIGRLWWGDEDEDWMKKRLQREKEALESGKGYSDLILEQIWDVWNQNWRAEAEQKKKDDELKRLAVEQNGKETATSGKDGK</sequence>
<dbReference type="AlphaFoldDB" id="A0AAE0MC94"/>
<feature type="region of interest" description="Disordered" evidence="1">
    <location>
        <begin position="1"/>
        <end position="25"/>
    </location>
</feature>
<evidence type="ECO:0008006" key="4">
    <source>
        <dbReference type="Google" id="ProtNLM"/>
    </source>
</evidence>
<evidence type="ECO:0000313" key="3">
    <source>
        <dbReference type="Proteomes" id="UP001283341"/>
    </source>
</evidence>
<accession>A0AAE0MC94</accession>
<evidence type="ECO:0000256" key="1">
    <source>
        <dbReference type="SAM" id="MobiDB-lite"/>
    </source>
</evidence>
<organism evidence="2 3">
    <name type="scientific">Apodospora peruviana</name>
    <dbReference type="NCBI Taxonomy" id="516989"/>
    <lineage>
        <taxon>Eukaryota</taxon>
        <taxon>Fungi</taxon>
        <taxon>Dikarya</taxon>
        <taxon>Ascomycota</taxon>
        <taxon>Pezizomycotina</taxon>
        <taxon>Sordariomycetes</taxon>
        <taxon>Sordariomycetidae</taxon>
        <taxon>Sordariales</taxon>
        <taxon>Lasiosphaeriaceae</taxon>
        <taxon>Apodospora</taxon>
    </lineage>
</organism>
<comment type="caution">
    <text evidence="2">The sequence shown here is derived from an EMBL/GenBank/DDBJ whole genome shotgun (WGS) entry which is preliminary data.</text>
</comment>
<reference evidence="2" key="2">
    <citation type="submission" date="2023-06" db="EMBL/GenBank/DDBJ databases">
        <authorList>
            <consortium name="Lawrence Berkeley National Laboratory"/>
            <person name="Haridas S."/>
            <person name="Hensen N."/>
            <person name="Bonometti L."/>
            <person name="Westerberg I."/>
            <person name="Brannstrom I.O."/>
            <person name="Guillou S."/>
            <person name="Cros-Aarteil S."/>
            <person name="Calhoun S."/>
            <person name="Kuo A."/>
            <person name="Mondo S."/>
            <person name="Pangilinan J."/>
            <person name="Riley R."/>
            <person name="Labutti K."/>
            <person name="Andreopoulos B."/>
            <person name="Lipzen A."/>
            <person name="Chen C."/>
            <person name="Yanf M."/>
            <person name="Daum C."/>
            <person name="Ng V."/>
            <person name="Clum A."/>
            <person name="Steindorff A."/>
            <person name="Ohm R."/>
            <person name="Martin F."/>
            <person name="Silar P."/>
            <person name="Natvig D."/>
            <person name="Lalanne C."/>
            <person name="Gautier V."/>
            <person name="Ament-Velasquez S.L."/>
            <person name="Kruys A."/>
            <person name="Hutchinson M.I."/>
            <person name="Powell A.J."/>
            <person name="Barry K."/>
            <person name="Miller A.N."/>
            <person name="Grigoriev I.V."/>
            <person name="Debuchy R."/>
            <person name="Gladieux P."/>
            <person name="Thoren M.H."/>
            <person name="Johannesson H."/>
        </authorList>
    </citation>
    <scope>NUCLEOTIDE SEQUENCE</scope>
    <source>
        <strain evidence="2">CBS 118394</strain>
    </source>
</reference>
<feature type="region of interest" description="Disordered" evidence="1">
    <location>
        <begin position="226"/>
        <end position="252"/>
    </location>
</feature>
<protein>
    <recommendedName>
        <fullName evidence="4">Rhomboid family membrane protein</fullName>
    </recommendedName>
</protein>
<feature type="compositionally biased region" description="Pro residues" evidence="1">
    <location>
        <begin position="1"/>
        <end position="14"/>
    </location>
</feature>
<reference evidence="2" key="1">
    <citation type="journal article" date="2023" name="Mol. Phylogenet. Evol.">
        <title>Genome-scale phylogeny and comparative genomics of the fungal order Sordariales.</title>
        <authorList>
            <person name="Hensen N."/>
            <person name="Bonometti L."/>
            <person name="Westerberg I."/>
            <person name="Brannstrom I.O."/>
            <person name="Guillou S."/>
            <person name="Cros-Aarteil S."/>
            <person name="Calhoun S."/>
            <person name="Haridas S."/>
            <person name="Kuo A."/>
            <person name="Mondo S."/>
            <person name="Pangilinan J."/>
            <person name="Riley R."/>
            <person name="LaButti K."/>
            <person name="Andreopoulos B."/>
            <person name="Lipzen A."/>
            <person name="Chen C."/>
            <person name="Yan M."/>
            <person name="Daum C."/>
            <person name="Ng V."/>
            <person name="Clum A."/>
            <person name="Steindorff A."/>
            <person name="Ohm R.A."/>
            <person name="Martin F."/>
            <person name="Silar P."/>
            <person name="Natvig D.O."/>
            <person name="Lalanne C."/>
            <person name="Gautier V."/>
            <person name="Ament-Velasquez S.L."/>
            <person name="Kruys A."/>
            <person name="Hutchinson M.I."/>
            <person name="Powell A.J."/>
            <person name="Barry K."/>
            <person name="Miller A.N."/>
            <person name="Grigoriev I.V."/>
            <person name="Debuchy R."/>
            <person name="Gladieux P."/>
            <person name="Hiltunen Thoren M."/>
            <person name="Johannesson H."/>
        </authorList>
    </citation>
    <scope>NUCLEOTIDE SEQUENCE</scope>
    <source>
        <strain evidence="2">CBS 118394</strain>
    </source>
</reference>